<gene>
    <name evidence="2" type="ORF">LL252_06750</name>
</gene>
<organism evidence="2 3">
    <name type="scientific">Alloalcanivorax marinus</name>
    <dbReference type="NCBI Taxonomy" id="1177169"/>
    <lineage>
        <taxon>Bacteria</taxon>
        <taxon>Pseudomonadati</taxon>
        <taxon>Pseudomonadota</taxon>
        <taxon>Gammaproteobacteria</taxon>
        <taxon>Oceanospirillales</taxon>
        <taxon>Alcanivoracaceae</taxon>
        <taxon>Alloalcanivorax</taxon>
    </lineage>
</organism>
<evidence type="ECO:0008006" key="4">
    <source>
        <dbReference type="Google" id="ProtNLM"/>
    </source>
</evidence>
<protein>
    <recommendedName>
        <fullName evidence="4">Lipoprotein</fullName>
    </recommendedName>
</protein>
<sequence>MRTCFPWTRPWRCWASLLGLLLAGCQSAPPAGGALPAELAARLAAEPAACAAYRDDYVRAFHRHVAALSRHDDAARERASEALHRLRRDLAARGLDADACSRPRCIIEPLQGGKLDSWCGFRLADRDGPHLYRWVAWPPPRGTARAEESP</sequence>
<name>A0A9Q3YLZ7_9GAMM</name>
<evidence type="ECO:0000313" key="2">
    <source>
        <dbReference type="EMBL" id="MCC4308267.1"/>
    </source>
</evidence>
<comment type="caution">
    <text evidence="2">The sequence shown here is derived from an EMBL/GenBank/DDBJ whole genome shotgun (WGS) entry which is preliminary data.</text>
</comment>
<dbReference type="PROSITE" id="PS51257">
    <property type="entry name" value="PROKAR_LIPOPROTEIN"/>
    <property type="match status" value="1"/>
</dbReference>
<dbReference type="RefSeq" id="WP_228233517.1">
    <property type="nucleotide sequence ID" value="NZ_JAJGNA010000005.1"/>
</dbReference>
<evidence type="ECO:0000256" key="1">
    <source>
        <dbReference type="SAM" id="SignalP"/>
    </source>
</evidence>
<proteinExistence type="predicted"/>
<feature type="chain" id="PRO_5040250629" description="Lipoprotein" evidence="1">
    <location>
        <begin position="29"/>
        <end position="150"/>
    </location>
</feature>
<reference evidence="2" key="1">
    <citation type="submission" date="2021-10" db="EMBL/GenBank/DDBJ databases">
        <title>The diversity and Nitrogen Metabolism of Culturable Nitrate-Utilizing Bacteria Within the Oxygen Minimum Zone of the Changjiang (Yangtze River)Estuary.</title>
        <authorList>
            <person name="Zhang D."/>
            <person name="Zheng J."/>
            <person name="Liu S."/>
            <person name="He W."/>
        </authorList>
    </citation>
    <scope>NUCLEOTIDE SEQUENCE</scope>
    <source>
        <strain evidence="2">FXH-223</strain>
    </source>
</reference>
<accession>A0A9Q3YLZ7</accession>
<keyword evidence="3" id="KW-1185">Reference proteome</keyword>
<keyword evidence="1" id="KW-0732">Signal</keyword>
<dbReference type="EMBL" id="JAJGNA010000005">
    <property type="protein sequence ID" value="MCC4308267.1"/>
    <property type="molecule type" value="Genomic_DNA"/>
</dbReference>
<evidence type="ECO:0000313" key="3">
    <source>
        <dbReference type="Proteomes" id="UP001108027"/>
    </source>
</evidence>
<dbReference type="AlphaFoldDB" id="A0A9Q3YLZ7"/>
<feature type="signal peptide" evidence="1">
    <location>
        <begin position="1"/>
        <end position="28"/>
    </location>
</feature>
<dbReference type="Proteomes" id="UP001108027">
    <property type="component" value="Unassembled WGS sequence"/>
</dbReference>